<evidence type="ECO:0000313" key="2">
    <source>
        <dbReference type="Proteomes" id="UP001056756"/>
    </source>
</evidence>
<dbReference type="AlphaFoldDB" id="A0A9J6ZER8"/>
<dbReference type="EMBL" id="CP097899">
    <property type="protein sequence ID" value="URN94289.1"/>
    <property type="molecule type" value="Genomic_DNA"/>
</dbReference>
<protein>
    <submittedName>
        <fullName evidence="1">Uncharacterized protein</fullName>
    </submittedName>
</protein>
<dbReference type="KEGG" id="plig:NAG76_21110"/>
<proteinExistence type="predicted"/>
<gene>
    <name evidence="1" type="ORF">NAG76_21110</name>
</gene>
<accession>A0A9J6ZER8</accession>
<sequence length="83" mass="9086">MKIIIQEQHLHVEQIDVIANSSCSNIQIGDNDQVVLYSCIETPPDGVQIGPFNSASKPALCSSGKLIQLPEPTLSKGKYRYES</sequence>
<evidence type="ECO:0000313" key="1">
    <source>
        <dbReference type="EMBL" id="URN94289.1"/>
    </source>
</evidence>
<dbReference type="Proteomes" id="UP001056756">
    <property type="component" value="Chromosome"/>
</dbReference>
<reference evidence="1" key="1">
    <citation type="submission" date="2022-05" db="EMBL/GenBank/DDBJ databases">
        <title>Novel bacterial taxa in a minimal lignocellulolytic consortium and its capacity to transform plastics disclosed by genome-resolved metagenomics.</title>
        <authorList>
            <person name="Rodriguez C.A.D."/>
            <person name="Diaz-Garcia L."/>
            <person name="Herrera K."/>
            <person name="Tarazona N.A."/>
            <person name="Sproer C."/>
            <person name="Overmann J."/>
            <person name="Jimenez D.J."/>
        </authorList>
    </citation>
    <scope>NUCLEOTIDE SEQUENCE</scope>
    <source>
        <strain evidence="1">MAG5</strain>
    </source>
</reference>
<name>A0A9J6ZER8_9BACL</name>
<organism evidence="1 2">
    <name type="scientific">Candidatus Pristimantibacillus lignocellulolyticus</name>
    <dbReference type="NCBI Taxonomy" id="2994561"/>
    <lineage>
        <taxon>Bacteria</taxon>
        <taxon>Bacillati</taxon>
        <taxon>Bacillota</taxon>
        <taxon>Bacilli</taxon>
        <taxon>Bacillales</taxon>
        <taxon>Paenibacillaceae</taxon>
        <taxon>Candidatus Pristimantibacillus</taxon>
    </lineage>
</organism>